<organism evidence="2 3">
    <name type="scientific">Albula glossodonta</name>
    <name type="common">roundjaw bonefish</name>
    <dbReference type="NCBI Taxonomy" id="121402"/>
    <lineage>
        <taxon>Eukaryota</taxon>
        <taxon>Metazoa</taxon>
        <taxon>Chordata</taxon>
        <taxon>Craniata</taxon>
        <taxon>Vertebrata</taxon>
        <taxon>Euteleostomi</taxon>
        <taxon>Actinopterygii</taxon>
        <taxon>Neopterygii</taxon>
        <taxon>Teleostei</taxon>
        <taxon>Albuliformes</taxon>
        <taxon>Albulidae</taxon>
        <taxon>Albula</taxon>
    </lineage>
</organism>
<evidence type="ECO:0000313" key="3">
    <source>
        <dbReference type="Proteomes" id="UP000824540"/>
    </source>
</evidence>
<reference evidence="2" key="1">
    <citation type="thesis" date="2021" institute="BYU ScholarsArchive" country="Provo, UT, USA">
        <title>Applications of and Algorithms for Genome Assembly and Genomic Analyses with an Emphasis on Marine Teleosts.</title>
        <authorList>
            <person name="Pickett B.D."/>
        </authorList>
    </citation>
    <scope>NUCLEOTIDE SEQUENCE</scope>
    <source>
        <strain evidence="2">HI-2016</strain>
    </source>
</reference>
<comment type="caution">
    <text evidence="2">The sequence shown here is derived from an EMBL/GenBank/DDBJ whole genome shotgun (WGS) entry which is preliminary data.</text>
</comment>
<dbReference type="OrthoDB" id="10644972at2759"/>
<dbReference type="EMBL" id="JAFBMS010000044">
    <property type="protein sequence ID" value="KAG9340208.1"/>
    <property type="molecule type" value="Genomic_DNA"/>
</dbReference>
<evidence type="ECO:0000256" key="1">
    <source>
        <dbReference type="SAM" id="MobiDB-lite"/>
    </source>
</evidence>
<evidence type="ECO:0000313" key="2">
    <source>
        <dbReference type="EMBL" id="KAG9340208.1"/>
    </source>
</evidence>
<feature type="compositionally biased region" description="Acidic residues" evidence="1">
    <location>
        <begin position="48"/>
        <end position="63"/>
    </location>
</feature>
<feature type="region of interest" description="Disordered" evidence="1">
    <location>
        <begin position="1"/>
        <end position="67"/>
    </location>
</feature>
<protein>
    <submittedName>
        <fullName evidence="2">Uncharacterized protein</fullName>
    </submittedName>
</protein>
<name>A0A8T2NRP3_9TELE</name>
<sequence length="114" mass="12527">MVEKTIRKGERENDVHEAIHPVADLEEQVLPLPLSRGAERGPDQPGDAGDEEEGAQNDGSDLDLLDHCERDGLPLDEHREEEEGIKGMITVHRSSLSSLLLLGGCRVLWLLLSA</sequence>
<feature type="compositionally biased region" description="Basic and acidic residues" evidence="1">
    <location>
        <begin position="1"/>
        <end position="19"/>
    </location>
</feature>
<accession>A0A8T2NRP3</accession>
<proteinExistence type="predicted"/>
<dbReference type="Proteomes" id="UP000824540">
    <property type="component" value="Unassembled WGS sequence"/>
</dbReference>
<keyword evidence="3" id="KW-1185">Reference proteome</keyword>
<gene>
    <name evidence="2" type="ORF">JZ751_021648</name>
</gene>
<dbReference type="AlphaFoldDB" id="A0A8T2NRP3"/>